<evidence type="ECO:0000256" key="15">
    <source>
        <dbReference type="PIRSR" id="PIRSR611281-4"/>
    </source>
</evidence>
<name>A0A6J2YNF4_SITOR</name>
<evidence type="ECO:0000256" key="6">
    <source>
        <dbReference type="ARBA" id="ARBA00022827"/>
    </source>
</evidence>
<dbReference type="RefSeq" id="XP_030764754.1">
    <property type="nucleotide sequence ID" value="XM_030908894.1"/>
</dbReference>
<evidence type="ECO:0000256" key="5">
    <source>
        <dbReference type="ARBA" id="ARBA00022792"/>
    </source>
</evidence>
<evidence type="ECO:0000256" key="8">
    <source>
        <dbReference type="ARBA" id="ARBA00022982"/>
    </source>
</evidence>
<feature type="active site" description="Proton acceptor" evidence="12">
    <location>
        <position position="328"/>
    </location>
</feature>
<dbReference type="Pfam" id="PF02910">
    <property type="entry name" value="Succ_DH_flav_C"/>
    <property type="match status" value="1"/>
</dbReference>
<protein>
    <recommendedName>
        <fullName evidence="16">Succinate dehydrogenase [ubiquinone] flavoprotein subunit, mitochondrial</fullName>
        <ecNumber evidence="16">1.3.5.1</ecNumber>
    </recommendedName>
</protein>
<dbReference type="InterPro" id="IPR030664">
    <property type="entry name" value="SdhA/FrdA/AprA"/>
</dbReference>
<dbReference type="Pfam" id="PF00890">
    <property type="entry name" value="FAD_binding_2"/>
    <property type="match status" value="1"/>
</dbReference>
<feature type="modified residue" description="Tele-8alpha-FAD histidine" evidence="15">
    <location>
        <position position="87"/>
    </location>
</feature>
<dbReference type="InterPro" id="IPR003952">
    <property type="entry name" value="FRD_SDH_FAD_BS"/>
</dbReference>
<dbReference type="InterPro" id="IPR027477">
    <property type="entry name" value="Succ_DH/fumarate_Rdtase_cat_sf"/>
</dbReference>
<comment type="function">
    <text evidence="16">Flavoprotein (FP) subunit of succinate dehydrogenase (SDH) that is involved in complex II of the mitochondrial electron transport chain and is responsible for transferring electrons from succinate to ubiquinone (coenzyme Q).</text>
</comment>
<dbReference type="PROSITE" id="PS00504">
    <property type="entry name" value="FRD_SDH_FAD_BINDING"/>
    <property type="match status" value="1"/>
</dbReference>
<feature type="binding site" evidence="13">
    <location>
        <position position="284"/>
    </location>
    <ligand>
        <name>substrate</name>
    </ligand>
</feature>
<dbReference type="GO" id="GO:0050660">
    <property type="term" value="F:flavin adenine dinucleotide binding"/>
    <property type="evidence" value="ECO:0007669"/>
    <property type="project" value="InterPro"/>
</dbReference>
<dbReference type="Gene3D" id="4.10.80.40">
    <property type="entry name" value="succinate dehydrogenase protein domain"/>
    <property type="match status" value="1"/>
</dbReference>
<feature type="binding site" evidence="13">
    <location>
        <position position="440"/>
    </location>
    <ligand>
        <name>substrate</name>
    </ligand>
</feature>
<dbReference type="GO" id="GO:0008177">
    <property type="term" value="F:succinate dehydrogenase (quinone) activity"/>
    <property type="evidence" value="ECO:0007669"/>
    <property type="project" value="UniProtKB-EC"/>
</dbReference>
<dbReference type="InterPro" id="IPR015939">
    <property type="entry name" value="Fum_Rdtase/Succ_DH_flav-like_C"/>
</dbReference>
<dbReference type="KEGG" id="soy:115888989"/>
<evidence type="ECO:0000259" key="17">
    <source>
        <dbReference type="Pfam" id="PF00890"/>
    </source>
</evidence>
<dbReference type="GeneID" id="115888989"/>
<comment type="cofactor">
    <cofactor evidence="14">
        <name>FAD</name>
        <dbReference type="ChEBI" id="CHEBI:57692"/>
    </cofactor>
    <text evidence="14">Flavinylated by SdhE, about 5% flavinylation occurs in the absence of SdhE.</text>
</comment>
<evidence type="ECO:0000256" key="14">
    <source>
        <dbReference type="PIRSR" id="PIRSR611281-3"/>
    </source>
</evidence>
<evidence type="ECO:0000313" key="20">
    <source>
        <dbReference type="RefSeq" id="XP_030764754.1"/>
    </source>
</evidence>
<dbReference type="SUPFAM" id="SSF51905">
    <property type="entry name" value="FAD/NAD(P)-binding domain"/>
    <property type="match status" value="1"/>
</dbReference>
<feature type="binding site" evidence="14">
    <location>
        <begin position="445"/>
        <end position="446"/>
    </location>
    <ligand>
        <name>FAD</name>
        <dbReference type="ChEBI" id="CHEBI:57692"/>
    </ligand>
</feature>
<dbReference type="SUPFAM" id="SSF56425">
    <property type="entry name" value="Succinate dehydrogenase/fumarate reductase flavoprotein, catalytic domain"/>
    <property type="match status" value="1"/>
</dbReference>
<keyword evidence="10" id="KW-0496">Mitochondrion</keyword>
<evidence type="ECO:0000259" key="18">
    <source>
        <dbReference type="Pfam" id="PF02910"/>
    </source>
</evidence>
<dbReference type="SUPFAM" id="SSF46977">
    <property type="entry name" value="Succinate dehydrogenase/fumarate reductase flavoprotein C-terminal domain"/>
    <property type="match status" value="1"/>
</dbReference>
<evidence type="ECO:0000313" key="19">
    <source>
        <dbReference type="Proteomes" id="UP000504635"/>
    </source>
</evidence>
<dbReference type="AlphaFoldDB" id="A0A6J2YNF4"/>
<evidence type="ECO:0000256" key="11">
    <source>
        <dbReference type="ARBA" id="ARBA00023136"/>
    </source>
</evidence>
<dbReference type="InterPro" id="IPR014006">
    <property type="entry name" value="Succ_Dhase_FrdA_Gneg"/>
</dbReference>
<feature type="domain" description="FAD-dependent oxidoreductase 2 FAD-binding" evidence="17">
    <location>
        <begin position="51"/>
        <end position="446"/>
    </location>
</feature>
<feature type="binding site" evidence="14">
    <location>
        <begin position="79"/>
        <end position="94"/>
    </location>
    <ligand>
        <name>FAD</name>
        <dbReference type="ChEBI" id="CHEBI:57692"/>
    </ligand>
</feature>
<feature type="binding site" evidence="14">
    <location>
        <begin position="56"/>
        <end position="61"/>
    </location>
    <ligand>
        <name>FAD</name>
        <dbReference type="ChEBI" id="CHEBI:57692"/>
    </ligand>
</feature>
<keyword evidence="5" id="KW-0999">Mitochondrion inner membrane</keyword>
<feature type="binding site" evidence="13">
    <location>
        <position position="395"/>
    </location>
    <ligand>
        <name>substrate</name>
    </ligand>
</feature>
<keyword evidence="7 16" id="KW-0809">Transit peptide</keyword>
<evidence type="ECO:0000256" key="9">
    <source>
        <dbReference type="ARBA" id="ARBA00023002"/>
    </source>
</evidence>
<dbReference type="Gene3D" id="3.50.50.60">
    <property type="entry name" value="FAD/NAD(P)-binding domain"/>
    <property type="match status" value="1"/>
</dbReference>
<dbReference type="FunFam" id="1.20.58.100:FF:000001">
    <property type="entry name" value="Succinate dehydrogenase flavoprotein subunit (SdhA)"/>
    <property type="match status" value="1"/>
</dbReference>
<keyword evidence="3 16" id="KW-0813">Transport</keyword>
<keyword evidence="8 16" id="KW-0249">Electron transport</keyword>
<keyword evidence="16" id="KW-0816">Tricarboxylic acid cycle</keyword>
<dbReference type="EC" id="1.3.5.1" evidence="16"/>
<dbReference type="InterPro" id="IPR003953">
    <property type="entry name" value="FAD-dep_OxRdtase_2_FAD-bd"/>
</dbReference>
<evidence type="ECO:0000256" key="12">
    <source>
        <dbReference type="PIRSR" id="PIRSR000171-1"/>
    </source>
</evidence>
<dbReference type="PANTHER" id="PTHR11632:SF51">
    <property type="entry name" value="SUCCINATE DEHYDROGENASE [UBIQUINONE] FLAVOPROTEIN SUBUNIT, MITOCHONDRIAL"/>
    <property type="match status" value="1"/>
</dbReference>
<feature type="binding site" evidence="13">
    <location>
        <position position="296"/>
    </location>
    <ligand>
        <name>substrate</name>
    </ligand>
</feature>
<comment type="subcellular location">
    <subcellularLocation>
        <location evidence="1 16">Mitochondrion inner membrane</location>
        <topology evidence="1 16">Peripheral membrane protein</topology>
        <orientation evidence="1 16">Matrix side</orientation>
    </subcellularLocation>
</comment>
<dbReference type="NCBIfam" id="TIGR01812">
    <property type="entry name" value="sdhA_frdA_Gneg"/>
    <property type="match status" value="1"/>
</dbReference>
<sequence length="652" mass="72657">MNQINKHFSRYINSVFRIFQNGYATQRANTRCIKGAGDISQKYPIVNHQYDCVVVGAGGAGLRAAFGLVMNGFKTACLTKLFPTRSHTVAAQGGINAALSNYEDDYWVWHHYDTVKGSDWIGDQNAIHYMTREAPRCIQELENWGMPFSRMMDGRIYQRAFGGQTLGFGEGGQAHRTCAAADSTGHYMLHALYGQACRHNVDFFIEFFVMDLLMKDDVCQGVIAWNLEDGTIHKFWANNTVIATGGYERSYFSCTAAHTSTGDGTGMATRAGLPLQDLEFVQFHPTGVYGAGVLITEGARGEGGYFVNSNGERFMERHAPNAKDLASRDVVSRALTIEIMEGRGCGPKKEYINLQLHHIPKEVIMKQLPGIRESAATFAGVDILRECIPVIPTVHYTMGGIPTNYRGQAITQVAPGKDKVVKGLYACGECACVSVHGANRLGANSLLETVVFGKAVAECITEKSCPGEKINSDDELGGDTLQMFDEMRHSKGKYSVGQLRLMLQKTMQRHAGVFRTQEILAGGVQKVAELYKEINNIQITDKGLIWNTNLVEYFELKNLFINALQTITAMEARKESRGAHARDDCKQRIDEYDYSKPIRNQTKKSFEDHWRKHTLCWMDVEQGEVILTYRAVTDCTMNEAECPSVPPKIRAY</sequence>
<dbReference type="OrthoDB" id="71672at2759"/>
<dbReference type="GO" id="GO:0005743">
    <property type="term" value="C:mitochondrial inner membrane"/>
    <property type="evidence" value="ECO:0007669"/>
    <property type="project" value="UniProtKB-SubCell"/>
</dbReference>
<dbReference type="InterPro" id="IPR011281">
    <property type="entry name" value="Succ_DH_flav_su_fwd"/>
</dbReference>
<keyword evidence="11 16" id="KW-0472">Membrane</keyword>
<keyword evidence="6 14" id="KW-0274">FAD</keyword>
<feature type="binding site" evidence="14">
    <location>
        <position position="263"/>
    </location>
    <ligand>
        <name>FAD</name>
        <dbReference type="ChEBI" id="CHEBI:57692"/>
    </ligand>
</feature>
<evidence type="ECO:0000256" key="16">
    <source>
        <dbReference type="RuleBase" id="RU362051"/>
    </source>
</evidence>
<keyword evidence="9 16" id="KW-0560">Oxidoreductase</keyword>
<feature type="domain" description="Fumarate reductase/succinate dehydrogenase flavoprotein-like C-terminal" evidence="18">
    <location>
        <begin position="501"/>
        <end position="652"/>
    </location>
</feature>
<reference evidence="20" key="1">
    <citation type="submission" date="2025-08" db="UniProtKB">
        <authorList>
            <consortium name="RefSeq"/>
        </authorList>
    </citation>
    <scope>IDENTIFICATION</scope>
    <source>
        <tissue evidence="20">Gonads</tissue>
    </source>
</reference>
<gene>
    <name evidence="20" type="primary">LOC115888989</name>
</gene>
<dbReference type="GO" id="GO:0006099">
    <property type="term" value="P:tricarboxylic acid cycle"/>
    <property type="evidence" value="ECO:0007669"/>
    <property type="project" value="UniProtKB-UniPathway"/>
</dbReference>
<dbReference type="PANTHER" id="PTHR11632">
    <property type="entry name" value="SUCCINATE DEHYDROGENASE 2 FLAVOPROTEIN SUBUNIT"/>
    <property type="match status" value="1"/>
</dbReference>
<dbReference type="FunFam" id="3.90.700.10:FF:000001">
    <property type="entry name" value="Mitochondrial succinate dehydrogenase flavoprotein subunit"/>
    <property type="match status" value="1"/>
</dbReference>
<dbReference type="FunFam" id="4.10.80.40:FF:000004">
    <property type="entry name" value="Succinate dehydrogenase [ubiquinone] flavoprotein subunit, mitochondrial"/>
    <property type="match status" value="1"/>
</dbReference>
<evidence type="ECO:0000256" key="3">
    <source>
        <dbReference type="ARBA" id="ARBA00022448"/>
    </source>
</evidence>
<dbReference type="Gene3D" id="3.90.700.10">
    <property type="entry name" value="Succinate dehydrogenase/fumarate reductase flavoprotein, catalytic domain"/>
    <property type="match status" value="1"/>
</dbReference>
<dbReference type="UniPathway" id="UPA00223">
    <property type="reaction ID" value="UER01006"/>
</dbReference>
<dbReference type="NCBIfam" id="TIGR01816">
    <property type="entry name" value="sdhA_forward"/>
    <property type="match status" value="1"/>
</dbReference>
<dbReference type="PIRSF" id="PIRSF000171">
    <property type="entry name" value="SDHA_APRA_LASPO"/>
    <property type="match status" value="1"/>
</dbReference>
<comment type="similarity">
    <text evidence="2 16">Belongs to the FAD-dependent oxidoreductase 2 family. FRD/SDH subfamily.</text>
</comment>
<comment type="pathway">
    <text evidence="16">Carbohydrate metabolism; tricarboxylic acid cycle; fumarate from succinate (eukaryal route): step 1/1.</text>
</comment>
<keyword evidence="19" id="KW-1185">Reference proteome</keyword>
<evidence type="ECO:0000256" key="13">
    <source>
        <dbReference type="PIRSR" id="PIRSR611281-2"/>
    </source>
</evidence>
<keyword evidence="4 14" id="KW-0285">Flavoprotein</keyword>
<dbReference type="InterPro" id="IPR037099">
    <property type="entry name" value="Fum_R/Succ_DH_flav-like_C_sf"/>
</dbReference>
<comment type="catalytic activity">
    <reaction evidence="16">
        <text>a quinone + succinate = fumarate + a quinol</text>
        <dbReference type="Rhea" id="RHEA:40523"/>
        <dbReference type="ChEBI" id="CHEBI:24646"/>
        <dbReference type="ChEBI" id="CHEBI:29806"/>
        <dbReference type="ChEBI" id="CHEBI:30031"/>
        <dbReference type="ChEBI" id="CHEBI:132124"/>
        <dbReference type="EC" id="1.3.5.1"/>
    </reaction>
</comment>
<evidence type="ECO:0000256" key="7">
    <source>
        <dbReference type="ARBA" id="ARBA00022946"/>
    </source>
</evidence>
<dbReference type="Gene3D" id="1.20.58.100">
    <property type="entry name" value="Fumarate reductase/succinate dehydrogenase flavoprotein-like, C-terminal domain"/>
    <property type="match status" value="1"/>
</dbReference>
<evidence type="ECO:0000256" key="4">
    <source>
        <dbReference type="ARBA" id="ARBA00022630"/>
    </source>
</evidence>
<evidence type="ECO:0000256" key="10">
    <source>
        <dbReference type="ARBA" id="ARBA00023128"/>
    </source>
</evidence>
<evidence type="ECO:0000256" key="1">
    <source>
        <dbReference type="ARBA" id="ARBA00004443"/>
    </source>
</evidence>
<dbReference type="GO" id="GO:0009055">
    <property type="term" value="F:electron transfer activity"/>
    <property type="evidence" value="ECO:0007669"/>
    <property type="project" value="TreeGrafter"/>
</dbReference>
<dbReference type="InParanoid" id="A0A6J2YNF4"/>
<dbReference type="Proteomes" id="UP000504635">
    <property type="component" value="Unplaced"/>
</dbReference>
<proteinExistence type="inferred from homology"/>
<organism evidence="19 20">
    <name type="scientific">Sitophilus oryzae</name>
    <name type="common">Rice weevil</name>
    <name type="synonym">Curculio oryzae</name>
    <dbReference type="NCBI Taxonomy" id="7048"/>
    <lineage>
        <taxon>Eukaryota</taxon>
        <taxon>Metazoa</taxon>
        <taxon>Ecdysozoa</taxon>
        <taxon>Arthropoda</taxon>
        <taxon>Hexapoda</taxon>
        <taxon>Insecta</taxon>
        <taxon>Pterygota</taxon>
        <taxon>Neoptera</taxon>
        <taxon>Endopterygota</taxon>
        <taxon>Coleoptera</taxon>
        <taxon>Polyphaga</taxon>
        <taxon>Cucujiformia</taxon>
        <taxon>Curculionidae</taxon>
        <taxon>Dryophthorinae</taxon>
        <taxon>Sitophilus</taxon>
    </lineage>
</organism>
<feature type="binding site" evidence="14">
    <location>
        <position position="429"/>
    </location>
    <ligand>
        <name>FAD</name>
        <dbReference type="ChEBI" id="CHEBI:57692"/>
    </ligand>
</feature>
<accession>A0A6J2YNF4</accession>
<evidence type="ECO:0000256" key="2">
    <source>
        <dbReference type="ARBA" id="ARBA00008040"/>
    </source>
</evidence>
<dbReference type="InterPro" id="IPR036188">
    <property type="entry name" value="FAD/NAD-bd_sf"/>
</dbReference>
<dbReference type="GO" id="GO:0006121">
    <property type="term" value="P:mitochondrial electron transport, succinate to ubiquinone"/>
    <property type="evidence" value="ECO:0007669"/>
    <property type="project" value="TreeGrafter"/>
</dbReference>